<name>A0ABR9QLA4_9BACI</name>
<dbReference type="InterPro" id="IPR032466">
    <property type="entry name" value="Metal_Hydrolase"/>
</dbReference>
<dbReference type="EMBL" id="JADCLJ010000021">
    <property type="protein sequence ID" value="MBE4909249.1"/>
    <property type="molecule type" value="Genomic_DNA"/>
</dbReference>
<evidence type="ECO:0000313" key="2">
    <source>
        <dbReference type="Proteomes" id="UP001516662"/>
    </source>
</evidence>
<sequence>MLKVGKSLAIWCDEREMDGLNIHLFDFDLSAEQEARAKRLHEESIIIDMLFQGPMSPVNFTEEVTEELKKRCERFVNDPSEYVFQIMLESSNMAARGELPEFKESWLLSGITAGNRQISGGKDSRSMEESIKYLTAVQQQFDSFDWLLKATKGEHIRQAKREGKVAGMVTTQDTAWLGTNLDNLEMMYKFGLRVVQLTYNMHNHVGSGCTERNDAGISNFGVKFIKRMNELGILVDTGHTGRQSTLDACEISDAPVIASHTACKDVSGHARGKDDFTLEAIAKTGGVIGLVTVPQFLNQEKERPDMNDFLDHVDHLVKLVGVEHVGIGTDWPMNMPLFVQELIATKIAPTIGFRKEDKLPSTDSLLGFEQYIEAINITRGLVSRGYKDEEIKLILGENWMRVIEKVW</sequence>
<protein>
    <submittedName>
        <fullName evidence="1">Membrane dipeptidase</fullName>
    </submittedName>
</protein>
<keyword evidence="2" id="KW-1185">Reference proteome</keyword>
<dbReference type="SUPFAM" id="SSF51556">
    <property type="entry name" value="Metallo-dependent hydrolases"/>
    <property type="match status" value="1"/>
</dbReference>
<gene>
    <name evidence="1" type="ORF">IMZ08_14375</name>
</gene>
<dbReference type="PANTHER" id="PTHR10443">
    <property type="entry name" value="MICROSOMAL DIPEPTIDASE"/>
    <property type="match status" value="1"/>
</dbReference>
<proteinExistence type="predicted"/>
<comment type="caution">
    <text evidence="1">The sequence shown here is derived from an EMBL/GenBank/DDBJ whole genome shotgun (WGS) entry which is preliminary data.</text>
</comment>
<dbReference type="Proteomes" id="UP001516662">
    <property type="component" value="Unassembled WGS sequence"/>
</dbReference>
<dbReference type="Pfam" id="PF01244">
    <property type="entry name" value="Peptidase_M19"/>
    <property type="match status" value="1"/>
</dbReference>
<evidence type="ECO:0000313" key="1">
    <source>
        <dbReference type="EMBL" id="MBE4909249.1"/>
    </source>
</evidence>
<dbReference type="PANTHER" id="PTHR10443:SF12">
    <property type="entry name" value="DIPEPTIDASE"/>
    <property type="match status" value="1"/>
</dbReference>
<reference evidence="1 2" key="1">
    <citation type="submission" date="2020-10" db="EMBL/GenBank/DDBJ databases">
        <title>Bacillus sp. HD4P25, an endophyte from a halophyte.</title>
        <authorList>
            <person name="Sun J.-Q."/>
        </authorList>
    </citation>
    <scope>NUCLEOTIDE SEQUENCE [LARGE SCALE GENOMIC DNA]</scope>
    <source>
        <strain evidence="1 2">YIM 93174</strain>
    </source>
</reference>
<organism evidence="1 2">
    <name type="scientific">Litchfieldia luteola</name>
    <dbReference type="NCBI Taxonomy" id="682179"/>
    <lineage>
        <taxon>Bacteria</taxon>
        <taxon>Bacillati</taxon>
        <taxon>Bacillota</taxon>
        <taxon>Bacilli</taxon>
        <taxon>Bacillales</taxon>
        <taxon>Bacillaceae</taxon>
        <taxon>Litchfieldia</taxon>
    </lineage>
</organism>
<dbReference type="Gene3D" id="3.20.20.140">
    <property type="entry name" value="Metal-dependent hydrolases"/>
    <property type="match status" value="1"/>
</dbReference>
<dbReference type="InterPro" id="IPR008257">
    <property type="entry name" value="Pept_M19"/>
</dbReference>
<dbReference type="RefSeq" id="WP_193537684.1">
    <property type="nucleotide sequence ID" value="NZ_JADCLJ010000021.1"/>
</dbReference>
<accession>A0ABR9QLA4</accession>
<dbReference type="PROSITE" id="PS51365">
    <property type="entry name" value="RENAL_DIPEPTIDASE_2"/>
    <property type="match status" value="1"/>
</dbReference>